<comment type="caution">
    <text evidence="2">The sequence shown here is derived from an EMBL/GenBank/DDBJ whole genome shotgun (WGS) entry which is preliminary data.</text>
</comment>
<keyword evidence="3" id="KW-1185">Reference proteome</keyword>
<evidence type="ECO:0000313" key="2">
    <source>
        <dbReference type="EMBL" id="MBD7911799.1"/>
    </source>
</evidence>
<dbReference type="SUPFAM" id="SSF58100">
    <property type="entry name" value="Bacterial hemolysins"/>
    <property type="match status" value="1"/>
</dbReference>
<keyword evidence="1" id="KW-0175">Coiled coil</keyword>
<gene>
    <name evidence="2" type="ORF">H9661_10555</name>
</gene>
<protein>
    <recommendedName>
        <fullName evidence="4">LXG domain-containing protein</fullName>
    </recommendedName>
</protein>
<accession>A0ABR8PUJ7</accession>
<evidence type="ECO:0008006" key="4">
    <source>
        <dbReference type="Google" id="ProtNLM"/>
    </source>
</evidence>
<sequence>MISDIKVNYAIIGDLRDKIATYKSAIETMEESLNNINSRLETENSGEAVSALISKYEDLKGDISACKGELEDLHKLFSGFHDEMTGIIHPMSYGAIMRVDRDDIWWNMQSIIGACTAIGIMRYNVSTYRSFPSFSDSKEEKENQERNYRKIEEIWDIINSYKSGFDSDIDYMNNLFNSKVVPYEEMDNNYASRAHETYTRYVTTWERIVDGITDFYQGVANFVDGVIKSVEDLIKGLVGLVKGVFVYAVGAVAVVISKVTGDTPDWLKGAEEDFYKDNEMIKAVLDDPSTIVEGIAQQISDAKDEKGLAYCTGYTTGLIAQMVLLKRVKGGTGAEVVEKGPYSGEEWYNYLKKAYGEDNVDWASGKYKANDISTEFDYYVSQRYIDSHIELYEKYFGLKDSGLSHKEINNKLLDNYLDSRISDSGGWFTDKNANEVKSAMEQAYNNSNNIDTTISKELFYDIKNELIPYEPEKQFPNAYKIYKEKFFNSNSLGAIINNGIRKKIEFEWNAWGREGLNGKKSALYVLNYDDAKAISETCLNSKEIAIKLGLAEDTYSDGVWLGKIDPTAVENIRISTANELGANEWWVPGLRTSGGQYETVISRIENIDEAIDKKIVYFEKIKK</sequence>
<evidence type="ECO:0000256" key="1">
    <source>
        <dbReference type="SAM" id="Coils"/>
    </source>
</evidence>
<proteinExistence type="predicted"/>
<name>A0ABR8PUJ7_9CLOT</name>
<feature type="coiled-coil region" evidence="1">
    <location>
        <begin position="12"/>
        <end position="39"/>
    </location>
</feature>
<dbReference type="RefSeq" id="WP_191768716.1">
    <property type="nucleotide sequence ID" value="NZ_JACSRA010000015.1"/>
</dbReference>
<evidence type="ECO:0000313" key="3">
    <source>
        <dbReference type="Proteomes" id="UP000627781"/>
    </source>
</evidence>
<organism evidence="2 3">
    <name type="scientific">Clostridium cibarium</name>
    <dbReference type="NCBI Taxonomy" id="2762247"/>
    <lineage>
        <taxon>Bacteria</taxon>
        <taxon>Bacillati</taxon>
        <taxon>Bacillota</taxon>
        <taxon>Clostridia</taxon>
        <taxon>Eubacteriales</taxon>
        <taxon>Clostridiaceae</taxon>
        <taxon>Clostridium</taxon>
    </lineage>
</organism>
<dbReference type="EMBL" id="JACSRA010000015">
    <property type="protein sequence ID" value="MBD7911799.1"/>
    <property type="molecule type" value="Genomic_DNA"/>
</dbReference>
<dbReference type="Proteomes" id="UP000627781">
    <property type="component" value="Unassembled WGS sequence"/>
</dbReference>
<reference evidence="2 3" key="1">
    <citation type="submission" date="2020-08" db="EMBL/GenBank/DDBJ databases">
        <title>A Genomic Blueprint of the Chicken Gut Microbiome.</title>
        <authorList>
            <person name="Gilroy R."/>
            <person name="Ravi A."/>
            <person name="Getino M."/>
            <person name="Pursley I."/>
            <person name="Horton D.L."/>
            <person name="Alikhan N.-F."/>
            <person name="Baker D."/>
            <person name="Gharbi K."/>
            <person name="Hall N."/>
            <person name="Watson M."/>
            <person name="Adriaenssens E.M."/>
            <person name="Foster-Nyarko E."/>
            <person name="Jarju S."/>
            <person name="Secka A."/>
            <person name="Antonio M."/>
            <person name="Oren A."/>
            <person name="Chaudhuri R."/>
            <person name="La Ragione R.M."/>
            <person name="Hildebrand F."/>
            <person name="Pallen M.J."/>
        </authorList>
    </citation>
    <scope>NUCLEOTIDE SEQUENCE [LARGE SCALE GENOMIC DNA]</scope>
    <source>
        <strain evidence="2 3">Sa3CVN1</strain>
    </source>
</reference>